<dbReference type="Pfam" id="PF04379">
    <property type="entry name" value="DUF525"/>
    <property type="match status" value="1"/>
</dbReference>
<evidence type="ECO:0000256" key="2">
    <source>
        <dbReference type="ARBA" id="ARBA00022786"/>
    </source>
</evidence>
<evidence type="ECO:0000313" key="5">
    <source>
        <dbReference type="Proteomes" id="UP001188597"/>
    </source>
</evidence>
<dbReference type="SUPFAM" id="SSF160631">
    <property type="entry name" value="SMI1/KNR4-like"/>
    <property type="match status" value="1"/>
</dbReference>
<dbReference type="Proteomes" id="UP001188597">
    <property type="component" value="Unassembled WGS sequence"/>
</dbReference>
<dbReference type="PANTHER" id="PTHR47463:SF2">
    <property type="entry name" value="F-BOX PROTEIN SKIP16"/>
    <property type="match status" value="1"/>
</dbReference>
<comment type="pathway">
    <text evidence="1">Protein modification; protein ubiquitination.</text>
</comment>
<dbReference type="PANTHER" id="PTHR47463">
    <property type="entry name" value="F-BOX PROTEIN SKIP16"/>
    <property type="match status" value="1"/>
</dbReference>
<reference evidence="4" key="1">
    <citation type="submission" date="2022-12" db="EMBL/GenBank/DDBJ databases">
        <title>Draft genome assemblies for two species of Escallonia (Escalloniales).</title>
        <authorList>
            <person name="Chanderbali A."/>
            <person name="Dervinis C."/>
            <person name="Anghel I."/>
            <person name="Soltis D."/>
            <person name="Soltis P."/>
            <person name="Zapata F."/>
        </authorList>
    </citation>
    <scope>NUCLEOTIDE SEQUENCE</scope>
    <source>
        <strain evidence="4">UCBG64.0493</strain>
        <tissue evidence="4">Leaf</tissue>
    </source>
</reference>
<accession>A0AA88W4W2</accession>
<dbReference type="InterPro" id="IPR037883">
    <property type="entry name" value="Knr4/Smi1-like_sf"/>
</dbReference>
<dbReference type="InterPro" id="IPR007474">
    <property type="entry name" value="ApaG_domain"/>
</dbReference>
<comment type="caution">
    <text evidence="4">The sequence shown here is derived from an EMBL/GenBank/DDBJ whole genome shotgun (WGS) entry which is preliminary data.</text>
</comment>
<dbReference type="AlphaFoldDB" id="A0AA88W4W2"/>
<dbReference type="PROSITE" id="PS51087">
    <property type="entry name" value="APAG"/>
    <property type="match status" value="1"/>
</dbReference>
<dbReference type="SUPFAM" id="SSF81383">
    <property type="entry name" value="F-box domain"/>
    <property type="match status" value="1"/>
</dbReference>
<dbReference type="Gene3D" id="1.20.1280.50">
    <property type="match status" value="1"/>
</dbReference>
<dbReference type="EMBL" id="JAVXUP010000847">
    <property type="protein sequence ID" value="KAK3019897.1"/>
    <property type="molecule type" value="Genomic_DNA"/>
</dbReference>
<name>A0AA88W4W2_9ASTE</name>
<dbReference type="Gene3D" id="2.60.40.1470">
    <property type="entry name" value="ApaG domain"/>
    <property type="match status" value="1"/>
</dbReference>
<dbReference type="SUPFAM" id="SSF110069">
    <property type="entry name" value="ApaG-like"/>
    <property type="match status" value="1"/>
</dbReference>
<feature type="domain" description="ApaG" evidence="3">
    <location>
        <begin position="302"/>
        <end position="443"/>
    </location>
</feature>
<proteinExistence type="predicted"/>
<evidence type="ECO:0000259" key="3">
    <source>
        <dbReference type="PROSITE" id="PS51087"/>
    </source>
</evidence>
<protein>
    <recommendedName>
        <fullName evidence="3">ApaG domain-containing protein</fullName>
    </recommendedName>
</protein>
<evidence type="ECO:0000313" key="4">
    <source>
        <dbReference type="EMBL" id="KAK3019897.1"/>
    </source>
</evidence>
<dbReference type="InterPro" id="IPR036767">
    <property type="entry name" value="ApaG_sf"/>
</dbReference>
<sequence length="443" mass="49753">MGLEIVGALAIHTVLSKLCPRDVAMVACVNKGFRTYASDDSLWSLICANELCLSSPQDSLGNPLPSFKEAYKAWRETFGMYPWSLVRRVKRFWSRIKSWLAVNFPEAVRTLRKGATEDQIKELEKSLKVKLPLPTRLVYRFCDGQELPSEECKGSMRGSLLGLIGGYTYYNHQVNVFFLPLKQVILETKDIIHHLRFSSQSKYLVVAASCMSDDKFFFLNCANGQLYVGTANLISDGEMIPCVPNGLISSVHDPKDSQQQDAMLLWLEEHVRRLEGGIIKVREEGKRRGINLFPEQPPQCSTAVTNGVHVRASAVFLPEASDLQSEYEKFMFSYSIRMSLLPPGCVIRGMTFGSCQLYWRHWIIRARDIVKSDVNGEAVIGKFPLLSPGDKEFAYESCTPLRSSPGSVEGSFTFVPGSLADPKGGAFRVEVARFPLQFPDYIF</sequence>
<keyword evidence="2" id="KW-0833">Ubl conjugation pathway</keyword>
<keyword evidence="5" id="KW-1185">Reference proteome</keyword>
<evidence type="ECO:0000256" key="1">
    <source>
        <dbReference type="ARBA" id="ARBA00004906"/>
    </source>
</evidence>
<gene>
    <name evidence="4" type="ORF">RJ639_002946</name>
</gene>
<organism evidence="4 5">
    <name type="scientific">Escallonia herrerae</name>
    <dbReference type="NCBI Taxonomy" id="1293975"/>
    <lineage>
        <taxon>Eukaryota</taxon>
        <taxon>Viridiplantae</taxon>
        <taxon>Streptophyta</taxon>
        <taxon>Embryophyta</taxon>
        <taxon>Tracheophyta</taxon>
        <taxon>Spermatophyta</taxon>
        <taxon>Magnoliopsida</taxon>
        <taxon>eudicotyledons</taxon>
        <taxon>Gunneridae</taxon>
        <taxon>Pentapetalae</taxon>
        <taxon>asterids</taxon>
        <taxon>campanulids</taxon>
        <taxon>Escalloniales</taxon>
        <taxon>Escalloniaceae</taxon>
        <taxon>Escallonia</taxon>
    </lineage>
</organism>
<dbReference type="InterPro" id="IPR036047">
    <property type="entry name" value="F-box-like_dom_sf"/>
</dbReference>